<dbReference type="PANTHER" id="PTHR37049:SF4">
    <property type="entry name" value="RHODANESE DOMAIN-CONTAINING PROTEIN"/>
    <property type="match status" value="1"/>
</dbReference>
<name>A0A7S3LD33_9STRA</name>
<dbReference type="EMBL" id="HBIM01022038">
    <property type="protein sequence ID" value="CAE0419576.1"/>
    <property type="molecule type" value="Transcribed_RNA"/>
</dbReference>
<evidence type="ECO:0008006" key="3">
    <source>
        <dbReference type="Google" id="ProtNLM"/>
    </source>
</evidence>
<dbReference type="AlphaFoldDB" id="A0A7S3LD33"/>
<evidence type="ECO:0000256" key="1">
    <source>
        <dbReference type="SAM" id="MobiDB-lite"/>
    </source>
</evidence>
<dbReference type="PANTHER" id="PTHR37049">
    <property type="entry name" value="PEPTIDASE S41 FAMILY PROTEIN"/>
    <property type="match status" value="1"/>
</dbReference>
<feature type="compositionally biased region" description="Polar residues" evidence="1">
    <location>
        <begin position="300"/>
        <end position="316"/>
    </location>
</feature>
<proteinExistence type="predicted"/>
<feature type="region of interest" description="Disordered" evidence="1">
    <location>
        <begin position="761"/>
        <end position="786"/>
    </location>
</feature>
<reference evidence="2" key="1">
    <citation type="submission" date="2021-01" db="EMBL/GenBank/DDBJ databases">
        <authorList>
            <person name="Corre E."/>
            <person name="Pelletier E."/>
            <person name="Niang G."/>
            <person name="Scheremetjew M."/>
            <person name="Finn R."/>
            <person name="Kale V."/>
            <person name="Holt S."/>
            <person name="Cochrane G."/>
            <person name="Meng A."/>
            <person name="Brown T."/>
            <person name="Cohen L."/>
        </authorList>
    </citation>
    <scope>NUCLEOTIDE SEQUENCE</scope>
    <source>
        <strain evidence="2">CCMP127</strain>
    </source>
</reference>
<accession>A0A7S3LD33</accession>
<dbReference type="InterPro" id="IPR029045">
    <property type="entry name" value="ClpP/crotonase-like_dom_sf"/>
</dbReference>
<evidence type="ECO:0000313" key="2">
    <source>
        <dbReference type="EMBL" id="CAE0419576.1"/>
    </source>
</evidence>
<dbReference type="InterPro" id="IPR052766">
    <property type="entry name" value="S41A_metabolite_peptidase"/>
</dbReference>
<protein>
    <recommendedName>
        <fullName evidence="3">Tail specific protease domain-containing protein</fullName>
    </recommendedName>
</protein>
<sequence length="817" mass="89864">MSLHLQSLREIFEQYHCFYDIANDPPNTSPLSYQPEFGNTIVGPGEGAVNVDQGLIDIALKVTEQGADMADFWDIESLFSQYFDGHVSLPVVQDDFYDYILIAIPEVFVNGDYSIFTSFTFDENQRIQLRLVYGNNENPDEALQVVDVETIDGQSVHDFIIDLANNPAMRLPYQSVGGRVNALIQSNAVFVGLPVAGRPTDILPDTFEVTFVGGGSTTFVTGCFAPTFETWYNVQTVGQDLFLNFNREFAEAFVNQPGEQFDAYLRAVVAANAVNSRSGGIRRKKRSLREIWEEDGPKKPTSSKLQEYSNERSLQQEPIWEENDGISDAHDLDGDVVVIKVQAVQDSYEAFASLWRNAASFAVANGQTKLMFDLSGNGGGFVSTAYIMLFLLFPEVPIEWFENQWDINFNSPMQEYFETLIPLSNAIVDEFGDLPDEAFLDRINALTPEDLQIYEIIAEAMVELCNDADPTGEESLAQCAGVAEFQQSMTAFAESPSSAGYIDVMIALINNIFEYSPWSVVLEIVESGSNANITTDLFFAGRQTFLRGGVPSEKTVKFNLIDKDTLLEIKAFADSITQEIGNPFNEYIFVSDGTSASAAAIVPHTAVQLWRNRDRTDASRPVHLLSYGGTGVADDLMLSSIPANVQGVHLEDPIIGEASLSLLVSLLPTVLPGLATIVAEADEYSASVAIPPYFADTLPSMPVVSYYESGMEPGAVPMQFVRFYADYYIPQIFTGISFEDQSDLLELYTAAATFFNLSLGPATEPPTELPTEPNPDLEEKSPGDNSSSSVLFADAAVHIWGTVFVSMAAAVLCTDVW</sequence>
<organism evidence="2">
    <name type="scientific">Amphora coffeiformis</name>
    <dbReference type="NCBI Taxonomy" id="265554"/>
    <lineage>
        <taxon>Eukaryota</taxon>
        <taxon>Sar</taxon>
        <taxon>Stramenopiles</taxon>
        <taxon>Ochrophyta</taxon>
        <taxon>Bacillariophyta</taxon>
        <taxon>Bacillariophyceae</taxon>
        <taxon>Bacillariophycidae</taxon>
        <taxon>Thalassiophysales</taxon>
        <taxon>Catenulaceae</taxon>
        <taxon>Amphora</taxon>
    </lineage>
</organism>
<feature type="region of interest" description="Disordered" evidence="1">
    <location>
        <begin position="292"/>
        <end position="319"/>
    </location>
</feature>
<dbReference type="SUPFAM" id="SSF52096">
    <property type="entry name" value="ClpP/crotonase"/>
    <property type="match status" value="1"/>
</dbReference>
<gene>
    <name evidence="2" type="ORF">ACOF00016_LOCUS16397</name>
</gene>